<dbReference type="EMBL" id="JAHHZF010000014">
    <property type="protein sequence ID" value="MBT9292703.1"/>
    <property type="molecule type" value="Genomic_DNA"/>
</dbReference>
<evidence type="ECO:0000313" key="1">
    <source>
        <dbReference type="EMBL" id="MBT9292703.1"/>
    </source>
</evidence>
<sequence>MTFAAETLLADLASEFGRAVAESRPVAIESHLYGLISLALTGIAVELGRLRADRDRATAAYAAAVEECNRAVVTCNEALAVARQVVAVQECAAASVTLPAGVVRLRAPQARVVPIRVPEGGQPA</sequence>
<evidence type="ECO:0000313" key="2">
    <source>
        <dbReference type="Proteomes" id="UP000766595"/>
    </source>
</evidence>
<name>A0A947D962_9HYPH</name>
<organism evidence="1 2">
    <name type="scientific">Prosthecodimorpha staleyi</name>
    <dbReference type="NCBI Taxonomy" id="2840188"/>
    <lineage>
        <taxon>Bacteria</taxon>
        <taxon>Pseudomonadati</taxon>
        <taxon>Pseudomonadota</taxon>
        <taxon>Alphaproteobacteria</taxon>
        <taxon>Hyphomicrobiales</taxon>
        <taxon>Ancalomicrobiaceae</taxon>
        <taxon>Prosthecodimorpha</taxon>
    </lineage>
</organism>
<comment type="caution">
    <text evidence="1">The sequence shown here is derived from an EMBL/GenBank/DDBJ whole genome shotgun (WGS) entry which is preliminary data.</text>
</comment>
<accession>A0A947D962</accession>
<proteinExistence type="predicted"/>
<keyword evidence="2" id="KW-1185">Reference proteome</keyword>
<gene>
    <name evidence="1" type="ORF">KL771_24800</name>
</gene>
<reference evidence="1 2" key="1">
    <citation type="submission" date="2021-06" db="EMBL/GenBank/DDBJ databases">
        <authorList>
            <person name="Grouzdev D.S."/>
            <person name="Koziaeva V."/>
        </authorList>
    </citation>
    <scope>NUCLEOTIDE SEQUENCE [LARGE SCALE GENOMIC DNA]</scope>
    <source>
        <strain evidence="1 2">22</strain>
    </source>
</reference>
<dbReference type="AlphaFoldDB" id="A0A947D962"/>
<protein>
    <submittedName>
        <fullName evidence="1">Uncharacterized protein</fullName>
    </submittedName>
</protein>
<dbReference type="RefSeq" id="WP_261971199.1">
    <property type="nucleotide sequence ID" value="NZ_JAHHZF010000014.1"/>
</dbReference>
<dbReference type="Proteomes" id="UP000766595">
    <property type="component" value="Unassembled WGS sequence"/>
</dbReference>